<accession>G6XLQ0</accession>
<evidence type="ECO:0000313" key="1">
    <source>
        <dbReference type="EMBL" id="EHH67305.1"/>
    </source>
</evidence>
<gene>
    <name evidence="1" type="ORF">GMO_22990</name>
</gene>
<sequence>MQEHVRGLDCLFAMTIRQGVTRTVSTPSFHRKQKAWLGIGTT</sequence>
<reference evidence="1 2" key="1">
    <citation type="submission" date="2011-10" db="EMBL/GenBank/DDBJ databases">
        <title>Genome sequence of Gluconobacter morbifer G707, isolated from Drosophila gut.</title>
        <authorList>
            <person name="Lee W.-J."/>
            <person name="Kim E.-K."/>
        </authorList>
    </citation>
    <scope>NUCLEOTIDE SEQUENCE [LARGE SCALE GENOMIC DNA]</scope>
    <source>
        <strain evidence="1 2">G707</strain>
    </source>
</reference>
<keyword evidence="2" id="KW-1185">Reference proteome</keyword>
<name>G6XLQ0_9PROT</name>
<dbReference type="PATRIC" id="fig|1088869.3.peg.2293"/>
<evidence type="ECO:0000313" key="2">
    <source>
        <dbReference type="Proteomes" id="UP000004949"/>
    </source>
</evidence>
<protein>
    <submittedName>
        <fullName evidence="1">Uncharacterized protein</fullName>
    </submittedName>
</protein>
<dbReference type="Proteomes" id="UP000004949">
    <property type="component" value="Unassembled WGS sequence"/>
</dbReference>
<dbReference type="AlphaFoldDB" id="G6XLQ0"/>
<comment type="caution">
    <text evidence="1">The sequence shown here is derived from an EMBL/GenBank/DDBJ whole genome shotgun (WGS) entry which is preliminary data.</text>
</comment>
<proteinExistence type="predicted"/>
<dbReference type="EMBL" id="AGQV01000010">
    <property type="protein sequence ID" value="EHH67305.1"/>
    <property type="molecule type" value="Genomic_DNA"/>
</dbReference>
<organism evidence="1 2">
    <name type="scientific">Gluconobacter morbifer G707</name>
    <dbReference type="NCBI Taxonomy" id="1088869"/>
    <lineage>
        <taxon>Bacteria</taxon>
        <taxon>Pseudomonadati</taxon>
        <taxon>Pseudomonadota</taxon>
        <taxon>Alphaproteobacteria</taxon>
        <taxon>Acetobacterales</taxon>
        <taxon>Acetobacteraceae</taxon>
        <taxon>Gluconobacter</taxon>
    </lineage>
</organism>